<evidence type="ECO:0000313" key="1">
    <source>
        <dbReference type="EMBL" id="CAB9496867.1"/>
    </source>
</evidence>
<accession>A0A9N8D5N4</accession>
<keyword evidence="2" id="KW-1185">Reference proteome</keyword>
<dbReference type="AlphaFoldDB" id="A0A9N8D5N4"/>
<name>A0A9N8D5N4_9STRA</name>
<organism evidence="1 2">
    <name type="scientific">Seminavis robusta</name>
    <dbReference type="NCBI Taxonomy" id="568900"/>
    <lineage>
        <taxon>Eukaryota</taxon>
        <taxon>Sar</taxon>
        <taxon>Stramenopiles</taxon>
        <taxon>Ochrophyta</taxon>
        <taxon>Bacillariophyta</taxon>
        <taxon>Bacillariophyceae</taxon>
        <taxon>Bacillariophycidae</taxon>
        <taxon>Naviculales</taxon>
        <taxon>Naviculaceae</taxon>
        <taxon>Seminavis</taxon>
    </lineage>
</organism>
<protein>
    <submittedName>
        <fullName evidence="1">Uncharacterized protein</fullName>
    </submittedName>
</protein>
<dbReference type="EMBL" id="CAICTM010000010">
    <property type="protein sequence ID" value="CAB9496867.1"/>
    <property type="molecule type" value="Genomic_DNA"/>
</dbReference>
<proteinExistence type="predicted"/>
<gene>
    <name evidence="1" type="ORF">SEMRO_10_G008271.1</name>
</gene>
<sequence length="116" mass="12569">MLCAVTCWTLYQGVPRFECPTQTPSAAGRALQAQLALLLPASGPPGLRLSSCLFLDGGSCQPEIRLRAGEANRYPTVEHLCRLLASLSTSSCREMQVLLCFGLQTRTGKQRSTVQI</sequence>
<reference evidence="1" key="1">
    <citation type="submission" date="2020-06" db="EMBL/GenBank/DDBJ databases">
        <authorList>
            <consortium name="Plant Systems Biology data submission"/>
        </authorList>
    </citation>
    <scope>NUCLEOTIDE SEQUENCE</scope>
    <source>
        <strain evidence="1">D6</strain>
    </source>
</reference>
<evidence type="ECO:0000313" key="2">
    <source>
        <dbReference type="Proteomes" id="UP001153069"/>
    </source>
</evidence>
<comment type="caution">
    <text evidence="1">The sequence shown here is derived from an EMBL/GenBank/DDBJ whole genome shotgun (WGS) entry which is preliminary data.</text>
</comment>
<dbReference type="Proteomes" id="UP001153069">
    <property type="component" value="Unassembled WGS sequence"/>
</dbReference>